<accession>A0A377PZQ6</accession>
<dbReference type="Gene3D" id="3.40.50.2020">
    <property type="match status" value="1"/>
</dbReference>
<evidence type="ECO:0000313" key="3">
    <source>
        <dbReference type="Proteomes" id="UP000255269"/>
    </source>
</evidence>
<keyword evidence="2" id="KW-0328">Glycosyltransferase</keyword>
<dbReference type="InterPro" id="IPR029057">
    <property type="entry name" value="PRTase-like"/>
</dbReference>
<feature type="domain" description="Phosphoribosyltransferase" evidence="1">
    <location>
        <begin position="21"/>
        <end position="187"/>
    </location>
</feature>
<name>A0A377PZQ6_9HELI</name>
<dbReference type="AlphaFoldDB" id="A0A377PZQ6"/>
<gene>
    <name evidence="2" type="ORF">NCTC13156_00832</name>
</gene>
<dbReference type="GO" id="GO:0016757">
    <property type="term" value="F:glycosyltransferase activity"/>
    <property type="evidence" value="ECO:0007669"/>
    <property type="project" value="UniProtKB-KW"/>
</dbReference>
<dbReference type="SUPFAM" id="SSF53271">
    <property type="entry name" value="PRTase-like"/>
    <property type="match status" value="1"/>
</dbReference>
<dbReference type="Proteomes" id="UP000255269">
    <property type="component" value="Unassembled WGS sequence"/>
</dbReference>
<proteinExistence type="predicted"/>
<dbReference type="Gene3D" id="3.30.1310.20">
    <property type="entry name" value="PRTase-like"/>
    <property type="match status" value="1"/>
</dbReference>
<evidence type="ECO:0000259" key="1">
    <source>
        <dbReference type="Pfam" id="PF00156"/>
    </source>
</evidence>
<dbReference type="EMBL" id="UGJF01000001">
    <property type="protein sequence ID" value="STQ88007.1"/>
    <property type="molecule type" value="Genomic_DNA"/>
</dbReference>
<dbReference type="CDD" id="cd06223">
    <property type="entry name" value="PRTases_typeI"/>
    <property type="match status" value="1"/>
</dbReference>
<dbReference type="Pfam" id="PF00156">
    <property type="entry name" value="Pribosyltran"/>
    <property type="match status" value="1"/>
</dbReference>
<dbReference type="RefSeq" id="WP_115056883.1">
    <property type="nucleotide sequence ID" value="NZ_CALUQK010000007.1"/>
</dbReference>
<keyword evidence="2" id="KW-0808">Transferase</keyword>
<sequence>MLGVGNNTHSLMRKALFENRNDALQKLLNNMPLSFFEKQDCVVVGISFEGILLANSLAQAIKAPLGFLFTSPILAPNNPECEIAMATETHDVVISDELVRSFEISLDYIYGEVQRQYEDKMLPLIYQYRKGNPLISLKNKRVLLVDDGIDSGLTALAAIKSVTTLQAKTIHFATPVAPYEVAKVMEEVTDGIFCLYKSKNFVDIGYYYKDYPAVESAKIEEIFANMQS</sequence>
<protein>
    <submittedName>
        <fullName evidence="2">Adenine phosphoribosyltransferase</fullName>
    </submittedName>
</protein>
<evidence type="ECO:0000313" key="2">
    <source>
        <dbReference type="EMBL" id="STQ88007.1"/>
    </source>
</evidence>
<organism evidence="2 3">
    <name type="scientific">Helicobacter pullorum</name>
    <dbReference type="NCBI Taxonomy" id="35818"/>
    <lineage>
        <taxon>Bacteria</taxon>
        <taxon>Pseudomonadati</taxon>
        <taxon>Campylobacterota</taxon>
        <taxon>Epsilonproteobacteria</taxon>
        <taxon>Campylobacterales</taxon>
        <taxon>Helicobacteraceae</taxon>
        <taxon>Helicobacter</taxon>
    </lineage>
</organism>
<reference evidence="2 3" key="1">
    <citation type="submission" date="2018-06" db="EMBL/GenBank/DDBJ databases">
        <authorList>
            <consortium name="Pathogen Informatics"/>
            <person name="Doyle S."/>
        </authorList>
    </citation>
    <scope>NUCLEOTIDE SEQUENCE [LARGE SCALE GENOMIC DNA]</scope>
    <source>
        <strain evidence="2 3">NCTC13156</strain>
    </source>
</reference>
<dbReference type="InterPro" id="IPR000836">
    <property type="entry name" value="PRTase_dom"/>
</dbReference>